<evidence type="ECO:0000313" key="2">
    <source>
        <dbReference type="Proteomes" id="UP001164539"/>
    </source>
</evidence>
<protein>
    <submittedName>
        <fullName evidence="1">2-oxoglutarate (2OG) and Fe(II)-dependent oxygenase superfamily protein</fullName>
    </submittedName>
</protein>
<dbReference type="Proteomes" id="UP001164539">
    <property type="component" value="Chromosome 13"/>
</dbReference>
<name>A0ACC1WZI4_MELAZ</name>
<proteinExistence type="predicted"/>
<reference evidence="1 2" key="1">
    <citation type="journal article" date="2023" name="Science">
        <title>Complex scaffold remodeling in plant triterpene biosynthesis.</title>
        <authorList>
            <person name="De La Pena R."/>
            <person name="Hodgson H."/>
            <person name="Liu J.C."/>
            <person name="Stephenson M.J."/>
            <person name="Martin A.C."/>
            <person name="Owen C."/>
            <person name="Harkess A."/>
            <person name="Leebens-Mack J."/>
            <person name="Jimenez L.E."/>
            <person name="Osbourn A."/>
            <person name="Sattely E.S."/>
        </authorList>
    </citation>
    <scope>NUCLEOTIDE SEQUENCE [LARGE SCALE GENOMIC DNA]</scope>
    <source>
        <strain evidence="2">cv. JPN11</strain>
        <tissue evidence="1">Leaf</tissue>
    </source>
</reference>
<keyword evidence="2" id="KW-1185">Reference proteome</keyword>
<evidence type="ECO:0000313" key="1">
    <source>
        <dbReference type="EMBL" id="KAJ4703748.1"/>
    </source>
</evidence>
<accession>A0ACC1WZI4</accession>
<organism evidence="1 2">
    <name type="scientific">Melia azedarach</name>
    <name type="common">Chinaberry tree</name>
    <dbReference type="NCBI Taxonomy" id="155640"/>
    <lineage>
        <taxon>Eukaryota</taxon>
        <taxon>Viridiplantae</taxon>
        <taxon>Streptophyta</taxon>
        <taxon>Embryophyta</taxon>
        <taxon>Tracheophyta</taxon>
        <taxon>Spermatophyta</taxon>
        <taxon>Magnoliopsida</taxon>
        <taxon>eudicotyledons</taxon>
        <taxon>Gunneridae</taxon>
        <taxon>Pentapetalae</taxon>
        <taxon>rosids</taxon>
        <taxon>malvids</taxon>
        <taxon>Sapindales</taxon>
        <taxon>Meliaceae</taxon>
        <taxon>Melia</taxon>
    </lineage>
</organism>
<dbReference type="EMBL" id="CM051406">
    <property type="protein sequence ID" value="KAJ4703748.1"/>
    <property type="molecule type" value="Genomic_DNA"/>
</dbReference>
<comment type="caution">
    <text evidence="1">The sequence shown here is derived from an EMBL/GenBank/DDBJ whole genome shotgun (WGS) entry which is preliminary data.</text>
</comment>
<gene>
    <name evidence="1" type="ORF">OWV82_023608</name>
</gene>
<sequence>MASPQPAATLESSNSSLLSVQELLKNPKMTVPNCYLRLDQEPPNFLNGNYHHSSSIPTVDLESLLPGEGAVSDQLEKLHAICKEWGVFQLVNHRVSSSLMNSLKHEIMKFYKLPIEEKMKYKIKPGDVQGYGTIARSDGKLDWGDRFYMITNPIHRRKPHLLSELPSSLKNNLESYFLEMQKLGIKLLGMIAKALKMEVKEVEETFEDGMQSVRMTYYPPCPQPELVMGLTPHSDATGITILGQVNGVDGLEIKKDGIWIPVRIDPDALVVNIGDILEIISNGMYRSVEHRATVNSEKERISIAFFINPKLDAEIGPASSLITPENPPLFKRIGMEDYVNGFFSRKLNGKTYLEYMKVENGEANTVDDANN</sequence>